<sequence length="137" mass="14411">MLKNLETTSEISPNDPIGVIFGKEHPGRVRGLSYGACPTLAFQQSTTRIRGINFASPNAASPHDEDKFVKIENELATAKNQVQTLLSYTASKEDVPEHVVAMAAGLVCPSINEAPDIGSGVPSPHELLGSSGGSKTP</sequence>
<organism evidence="2 3">
    <name type="scientific">Vigna unguiculata</name>
    <name type="common">Cowpea</name>
    <dbReference type="NCBI Taxonomy" id="3917"/>
    <lineage>
        <taxon>Eukaryota</taxon>
        <taxon>Viridiplantae</taxon>
        <taxon>Streptophyta</taxon>
        <taxon>Embryophyta</taxon>
        <taxon>Tracheophyta</taxon>
        <taxon>Spermatophyta</taxon>
        <taxon>Magnoliopsida</taxon>
        <taxon>eudicotyledons</taxon>
        <taxon>Gunneridae</taxon>
        <taxon>Pentapetalae</taxon>
        <taxon>rosids</taxon>
        <taxon>fabids</taxon>
        <taxon>Fabales</taxon>
        <taxon>Fabaceae</taxon>
        <taxon>Papilionoideae</taxon>
        <taxon>50 kb inversion clade</taxon>
        <taxon>NPAAA clade</taxon>
        <taxon>indigoferoid/millettioid clade</taxon>
        <taxon>Phaseoleae</taxon>
        <taxon>Vigna</taxon>
    </lineage>
</organism>
<name>A0A4D6N2A6_VIGUN</name>
<reference evidence="2 3" key="1">
    <citation type="submission" date="2019-04" db="EMBL/GenBank/DDBJ databases">
        <title>An improved genome assembly and genetic linkage map for asparagus bean, Vigna unguiculata ssp. sesquipedialis.</title>
        <authorList>
            <person name="Xia Q."/>
            <person name="Zhang R."/>
            <person name="Dong Y."/>
        </authorList>
    </citation>
    <scope>NUCLEOTIDE SEQUENCE [LARGE SCALE GENOMIC DNA]</scope>
    <source>
        <tissue evidence="2">Leaf</tissue>
    </source>
</reference>
<dbReference type="AlphaFoldDB" id="A0A4D6N2A6"/>
<evidence type="ECO:0000256" key="1">
    <source>
        <dbReference type="SAM" id="MobiDB-lite"/>
    </source>
</evidence>
<evidence type="ECO:0000313" key="3">
    <source>
        <dbReference type="Proteomes" id="UP000501690"/>
    </source>
</evidence>
<dbReference type="EMBL" id="CP039353">
    <property type="protein sequence ID" value="QCE06195.1"/>
    <property type="molecule type" value="Genomic_DNA"/>
</dbReference>
<proteinExistence type="predicted"/>
<protein>
    <submittedName>
        <fullName evidence="2">Uncharacterized protein</fullName>
    </submittedName>
</protein>
<evidence type="ECO:0000313" key="2">
    <source>
        <dbReference type="EMBL" id="QCE06195.1"/>
    </source>
</evidence>
<keyword evidence="3" id="KW-1185">Reference proteome</keyword>
<feature type="region of interest" description="Disordered" evidence="1">
    <location>
        <begin position="116"/>
        <end position="137"/>
    </location>
</feature>
<accession>A0A4D6N2A6</accession>
<dbReference type="Proteomes" id="UP000501690">
    <property type="component" value="Linkage Group LG9"/>
</dbReference>
<gene>
    <name evidence="2" type="ORF">DEO72_LG9g1206</name>
</gene>